<accession>A0A4D7CAA8</accession>
<dbReference type="Pfam" id="PF10592">
    <property type="entry name" value="AIPR"/>
    <property type="match status" value="1"/>
</dbReference>
<dbReference type="InterPro" id="IPR018891">
    <property type="entry name" value="AIPR_C"/>
</dbReference>
<evidence type="ECO:0000313" key="2">
    <source>
        <dbReference type="EMBL" id="QCI80247.1"/>
    </source>
</evidence>
<keyword evidence="3" id="KW-1185">Reference proteome</keyword>
<proteinExistence type="predicted"/>
<dbReference type="Proteomes" id="UP000298714">
    <property type="component" value="Chromosome"/>
</dbReference>
<protein>
    <recommendedName>
        <fullName evidence="1">Abortive phage infection protein C-terminal domain-containing protein</fullName>
    </recommendedName>
</protein>
<dbReference type="EMBL" id="CP039704">
    <property type="protein sequence ID" value="QCI80247.1"/>
    <property type="molecule type" value="Genomic_DNA"/>
</dbReference>
<dbReference type="KEGG" id="hgn:E6W36_14265"/>
<gene>
    <name evidence="2" type="ORF">E6W36_14265</name>
</gene>
<reference evidence="3" key="1">
    <citation type="submission" date="2019-04" db="EMBL/GenBank/DDBJ databases">
        <title>Complete genome sequence of Sphingomonas sp. W1-2-3.</title>
        <authorList>
            <person name="Im W.T."/>
        </authorList>
    </citation>
    <scope>NUCLEOTIDE SEQUENCE [LARGE SCALE GENOMIC DNA]</scope>
    <source>
        <strain evidence="3">W1-2-3</strain>
    </source>
</reference>
<evidence type="ECO:0000259" key="1">
    <source>
        <dbReference type="Pfam" id="PF10592"/>
    </source>
</evidence>
<name>A0A4D7CAA8_9SPHN</name>
<evidence type="ECO:0000313" key="3">
    <source>
        <dbReference type="Proteomes" id="UP000298714"/>
    </source>
</evidence>
<feature type="domain" description="Abortive phage infection protein C-terminal" evidence="1">
    <location>
        <begin position="28"/>
        <end position="99"/>
    </location>
</feature>
<sequence length="105" mass="11599">MTPRIAYYGTVSLSQLAALHKLHDKALYERNIRNFLGKTTDVNRAIRDTLTEKPELFQYLNNGVTALCERIEPKNGTAKEKVFSLGGVSIVNGAQTVAVTCSPEM</sequence>
<organism evidence="2 3">
    <name type="scientific">Hankyongella ginsenosidimutans</name>
    <dbReference type="NCBI Taxonomy" id="1763828"/>
    <lineage>
        <taxon>Bacteria</taxon>
        <taxon>Pseudomonadati</taxon>
        <taxon>Pseudomonadota</taxon>
        <taxon>Alphaproteobacteria</taxon>
        <taxon>Sphingomonadales</taxon>
        <taxon>Sphingomonadaceae</taxon>
        <taxon>Hankyongella</taxon>
    </lineage>
</organism>
<dbReference type="AlphaFoldDB" id="A0A4D7CAA8"/>